<organism evidence="1 2">
    <name type="scientific">Nyctereutes procyonoides</name>
    <name type="common">Raccoon dog</name>
    <name type="synonym">Canis procyonoides</name>
    <dbReference type="NCBI Taxonomy" id="34880"/>
    <lineage>
        <taxon>Eukaryota</taxon>
        <taxon>Metazoa</taxon>
        <taxon>Chordata</taxon>
        <taxon>Craniata</taxon>
        <taxon>Vertebrata</taxon>
        <taxon>Euteleostomi</taxon>
        <taxon>Mammalia</taxon>
        <taxon>Eutheria</taxon>
        <taxon>Laurasiatheria</taxon>
        <taxon>Carnivora</taxon>
        <taxon>Caniformia</taxon>
        <taxon>Canidae</taxon>
        <taxon>Nyctereutes</taxon>
    </lineage>
</organism>
<sequence length="54" mass="6529">MKSLRWALIQYDWCPYKKKKLRCRYVQREDHVKTPGKNDYLQAEKGSIGRNQPC</sequence>
<name>A0A811Y8K6_NYCPR</name>
<keyword evidence="2" id="KW-1185">Reference proteome</keyword>
<evidence type="ECO:0000313" key="1">
    <source>
        <dbReference type="EMBL" id="CAD7673316.1"/>
    </source>
</evidence>
<comment type="caution">
    <text evidence="1">The sequence shown here is derived from an EMBL/GenBank/DDBJ whole genome shotgun (WGS) entry which is preliminary data.</text>
</comment>
<gene>
    <name evidence="1" type="ORF">NYPRO_LOCUS6111</name>
</gene>
<dbReference type="EMBL" id="CAJHUB010000671">
    <property type="protein sequence ID" value="CAD7673316.1"/>
    <property type="molecule type" value="Genomic_DNA"/>
</dbReference>
<proteinExistence type="predicted"/>
<evidence type="ECO:0000313" key="2">
    <source>
        <dbReference type="Proteomes" id="UP000645828"/>
    </source>
</evidence>
<dbReference type="AlphaFoldDB" id="A0A811Y8K6"/>
<accession>A0A811Y8K6</accession>
<protein>
    <submittedName>
        <fullName evidence="1">(raccoon dog) hypothetical protein</fullName>
    </submittedName>
</protein>
<dbReference type="Proteomes" id="UP000645828">
    <property type="component" value="Unassembled WGS sequence"/>
</dbReference>
<reference evidence="1" key="1">
    <citation type="submission" date="2020-12" db="EMBL/GenBank/DDBJ databases">
        <authorList>
            <consortium name="Molecular Ecology Group"/>
        </authorList>
    </citation>
    <scope>NUCLEOTIDE SEQUENCE</scope>
    <source>
        <strain evidence="1">TBG_1078</strain>
    </source>
</reference>